<accession>A0ABS0AQG2</accession>
<gene>
    <name evidence="3" type="ORF">Y5W_01661</name>
</gene>
<proteinExistence type="inferred from homology"/>
<dbReference type="EMBL" id="ARXX01000021">
    <property type="protein sequence ID" value="MBF5056367.1"/>
    <property type="molecule type" value="Genomic_DNA"/>
</dbReference>
<dbReference type="PANTHER" id="PTHR30537">
    <property type="entry name" value="HTH-TYPE TRANSCRIPTIONAL REGULATOR"/>
    <property type="match status" value="1"/>
</dbReference>
<dbReference type="InterPro" id="IPR036388">
    <property type="entry name" value="WH-like_DNA-bd_sf"/>
</dbReference>
<dbReference type="Pfam" id="PF03466">
    <property type="entry name" value="LysR_substrate"/>
    <property type="match status" value="1"/>
</dbReference>
<keyword evidence="4" id="KW-1185">Reference proteome</keyword>
<feature type="domain" description="LysR substrate-binding" evidence="2">
    <location>
        <begin position="43"/>
        <end position="260"/>
    </location>
</feature>
<evidence type="ECO:0000259" key="2">
    <source>
        <dbReference type="Pfam" id="PF03466"/>
    </source>
</evidence>
<dbReference type="Proteomes" id="UP000662703">
    <property type="component" value="Unassembled WGS sequence"/>
</dbReference>
<organism evidence="3 4">
    <name type="scientific">Alloalcanivorax profundimaris</name>
    <dbReference type="NCBI Taxonomy" id="2735259"/>
    <lineage>
        <taxon>Bacteria</taxon>
        <taxon>Pseudomonadati</taxon>
        <taxon>Pseudomonadota</taxon>
        <taxon>Gammaproteobacteria</taxon>
        <taxon>Oceanospirillales</taxon>
        <taxon>Alcanivoracaceae</taxon>
        <taxon>Alloalcanivorax</taxon>
    </lineage>
</organism>
<dbReference type="SUPFAM" id="SSF53850">
    <property type="entry name" value="Periplasmic binding protein-like II"/>
    <property type="match status" value="1"/>
</dbReference>
<sequence>MFDRLTRRVELTPAGEEYFRAVHHALAEIEKATRDVMQPDRKASLTLSVMPTLGANWLMPRLGSFSETYPDIEVRMISSIEPVNFDAREIDVAIRVGSPPGVLRDKHLPRVEMDMVTNWKGVTAEYLFPDLLVPVLSSKLLSQGAAINEARDLLKYRLIHNASREFAWPDWLAAHDVTLTEKTDAITYGHFFMTIRAALNCKGVALIPSVILNNCLEGMDLVQPLKGDVESAGSYYLLTREENRDEYAVRTFCNWLLAEADNEKTRDQAGGLDDLEDTQQ</sequence>
<protein>
    <submittedName>
        <fullName evidence="3">LysR family transcriptional regulator</fullName>
    </submittedName>
</protein>
<comment type="similarity">
    <text evidence="1">Belongs to the LysR transcriptional regulatory family.</text>
</comment>
<dbReference type="InterPro" id="IPR058163">
    <property type="entry name" value="LysR-type_TF_proteobact-type"/>
</dbReference>
<dbReference type="Gene3D" id="3.40.190.10">
    <property type="entry name" value="Periplasmic binding protein-like II"/>
    <property type="match status" value="2"/>
</dbReference>
<evidence type="ECO:0000256" key="1">
    <source>
        <dbReference type="ARBA" id="ARBA00009437"/>
    </source>
</evidence>
<reference evidence="3 4" key="1">
    <citation type="submission" date="2012-09" db="EMBL/GenBank/DDBJ databases">
        <title>Genome Sequence of alkane-degrading Bacterium Alcanivorax sp. 521-1.</title>
        <authorList>
            <person name="Lai Q."/>
            <person name="Shao Z."/>
        </authorList>
    </citation>
    <scope>NUCLEOTIDE SEQUENCE [LARGE SCALE GENOMIC DNA]</scope>
    <source>
        <strain evidence="3 4">521-1</strain>
    </source>
</reference>
<dbReference type="Gene3D" id="1.10.10.10">
    <property type="entry name" value="Winged helix-like DNA-binding domain superfamily/Winged helix DNA-binding domain"/>
    <property type="match status" value="1"/>
</dbReference>
<dbReference type="PANTHER" id="PTHR30537:SF26">
    <property type="entry name" value="GLYCINE CLEAVAGE SYSTEM TRANSCRIPTIONAL ACTIVATOR"/>
    <property type="match status" value="1"/>
</dbReference>
<evidence type="ECO:0000313" key="4">
    <source>
        <dbReference type="Proteomes" id="UP000662703"/>
    </source>
</evidence>
<evidence type="ECO:0000313" key="3">
    <source>
        <dbReference type="EMBL" id="MBF5056367.1"/>
    </source>
</evidence>
<dbReference type="InterPro" id="IPR005119">
    <property type="entry name" value="LysR_subst-bd"/>
</dbReference>
<comment type="caution">
    <text evidence="3">The sequence shown here is derived from an EMBL/GenBank/DDBJ whole genome shotgun (WGS) entry which is preliminary data.</text>
</comment>
<name>A0ABS0AQG2_9GAMM</name>
<dbReference type="CDD" id="cd08432">
    <property type="entry name" value="PBP2_GcdR_TrpI_HvrB_AmpR_like"/>
    <property type="match status" value="1"/>
</dbReference>